<proteinExistence type="predicted"/>
<dbReference type="EMBL" id="ML208964">
    <property type="protein sequence ID" value="TFK59486.1"/>
    <property type="molecule type" value="Genomic_DNA"/>
</dbReference>
<evidence type="ECO:0000313" key="2">
    <source>
        <dbReference type="Proteomes" id="UP000308600"/>
    </source>
</evidence>
<gene>
    <name evidence="1" type="ORF">BDN72DRAFT_745379</name>
</gene>
<sequence length="87" mass="9832">DDEDDERVVDEHATAGKVLRTDLRYARLQKLSCQDHDGDGDVQMAGDDEDNPHAPFEGDLDWRVAKWAVEDEVRQNSLDRLLSIPGV</sequence>
<evidence type="ECO:0000313" key="1">
    <source>
        <dbReference type="EMBL" id="TFK59486.1"/>
    </source>
</evidence>
<organism evidence="1 2">
    <name type="scientific">Pluteus cervinus</name>
    <dbReference type="NCBI Taxonomy" id="181527"/>
    <lineage>
        <taxon>Eukaryota</taxon>
        <taxon>Fungi</taxon>
        <taxon>Dikarya</taxon>
        <taxon>Basidiomycota</taxon>
        <taxon>Agaricomycotina</taxon>
        <taxon>Agaricomycetes</taxon>
        <taxon>Agaricomycetidae</taxon>
        <taxon>Agaricales</taxon>
        <taxon>Pluteineae</taxon>
        <taxon>Pluteaceae</taxon>
        <taxon>Pluteus</taxon>
    </lineage>
</organism>
<feature type="non-terminal residue" evidence="1">
    <location>
        <position position="1"/>
    </location>
</feature>
<dbReference type="Proteomes" id="UP000308600">
    <property type="component" value="Unassembled WGS sequence"/>
</dbReference>
<name>A0ACD3A1Q6_9AGAR</name>
<feature type="non-terminal residue" evidence="1">
    <location>
        <position position="87"/>
    </location>
</feature>
<protein>
    <submittedName>
        <fullName evidence="1">Uncharacterized protein</fullName>
    </submittedName>
</protein>
<accession>A0ACD3A1Q6</accession>
<reference evidence="1 2" key="1">
    <citation type="journal article" date="2019" name="Nat. Ecol. Evol.">
        <title>Megaphylogeny resolves global patterns of mushroom evolution.</title>
        <authorList>
            <person name="Varga T."/>
            <person name="Krizsan K."/>
            <person name="Foldi C."/>
            <person name="Dima B."/>
            <person name="Sanchez-Garcia M."/>
            <person name="Sanchez-Ramirez S."/>
            <person name="Szollosi G.J."/>
            <person name="Szarkandi J.G."/>
            <person name="Papp V."/>
            <person name="Albert L."/>
            <person name="Andreopoulos W."/>
            <person name="Angelini C."/>
            <person name="Antonin V."/>
            <person name="Barry K.W."/>
            <person name="Bougher N.L."/>
            <person name="Buchanan P."/>
            <person name="Buyck B."/>
            <person name="Bense V."/>
            <person name="Catcheside P."/>
            <person name="Chovatia M."/>
            <person name="Cooper J."/>
            <person name="Damon W."/>
            <person name="Desjardin D."/>
            <person name="Finy P."/>
            <person name="Geml J."/>
            <person name="Haridas S."/>
            <person name="Hughes K."/>
            <person name="Justo A."/>
            <person name="Karasinski D."/>
            <person name="Kautmanova I."/>
            <person name="Kiss B."/>
            <person name="Kocsube S."/>
            <person name="Kotiranta H."/>
            <person name="LaButti K.M."/>
            <person name="Lechner B.E."/>
            <person name="Liimatainen K."/>
            <person name="Lipzen A."/>
            <person name="Lukacs Z."/>
            <person name="Mihaltcheva S."/>
            <person name="Morgado L.N."/>
            <person name="Niskanen T."/>
            <person name="Noordeloos M.E."/>
            <person name="Ohm R.A."/>
            <person name="Ortiz-Santana B."/>
            <person name="Ovrebo C."/>
            <person name="Racz N."/>
            <person name="Riley R."/>
            <person name="Savchenko A."/>
            <person name="Shiryaev A."/>
            <person name="Soop K."/>
            <person name="Spirin V."/>
            <person name="Szebenyi C."/>
            <person name="Tomsovsky M."/>
            <person name="Tulloss R.E."/>
            <person name="Uehling J."/>
            <person name="Grigoriev I.V."/>
            <person name="Vagvolgyi C."/>
            <person name="Papp T."/>
            <person name="Martin F.M."/>
            <person name="Miettinen O."/>
            <person name="Hibbett D.S."/>
            <person name="Nagy L.G."/>
        </authorList>
    </citation>
    <scope>NUCLEOTIDE SEQUENCE [LARGE SCALE GENOMIC DNA]</scope>
    <source>
        <strain evidence="1 2">NL-1719</strain>
    </source>
</reference>
<keyword evidence="2" id="KW-1185">Reference proteome</keyword>